<dbReference type="GO" id="GO:0001227">
    <property type="term" value="F:DNA-binding transcription repressor activity, RNA polymerase II-specific"/>
    <property type="evidence" value="ECO:0007669"/>
    <property type="project" value="TreeGrafter"/>
</dbReference>
<dbReference type="PANTHER" id="PTHR24399:SF54">
    <property type="entry name" value="GASTRULA ZINC FINGER PROTEIN XLCGF26.1-LIKE-RELATED"/>
    <property type="match status" value="1"/>
</dbReference>
<feature type="region of interest" description="Disordered" evidence="10">
    <location>
        <begin position="15"/>
        <end position="87"/>
    </location>
</feature>
<keyword evidence="7" id="KW-0804">Transcription</keyword>
<keyword evidence="4 9" id="KW-0863">Zinc-finger</keyword>
<reference evidence="12" key="1">
    <citation type="submission" date="2023-07" db="EMBL/GenBank/DDBJ databases">
        <title>Chromosome-level genome assembly of Artemia franciscana.</title>
        <authorList>
            <person name="Jo E."/>
        </authorList>
    </citation>
    <scope>NUCLEOTIDE SEQUENCE</scope>
    <source>
        <tissue evidence="12">Whole body</tissue>
    </source>
</reference>
<evidence type="ECO:0000256" key="2">
    <source>
        <dbReference type="ARBA" id="ARBA00022723"/>
    </source>
</evidence>
<evidence type="ECO:0000256" key="9">
    <source>
        <dbReference type="PROSITE-ProRule" id="PRU00042"/>
    </source>
</evidence>
<evidence type="ECO:0000259" key="11">
    <source>
        <dbReference type="PROSITE" id="PS50157"/>
    </source>
</evidence>
<dbReference type="PANTHER" id="PTHR24399">
    <property type="entry name" value="ZINC FINGER AND BTB DOMAIN-CONTAINING"/>
    <property type="match status" value="1"/>
</dbReference>
<feature type="compositionally biased region" description="Polar residues" evidence="10">
    <location>
        <begin position="49"/>
        <end position="65"/>
    </location>
</feature>
<evidence type="ECO:0000256" key="1">
    <source>
        <dbReference type="ARBA" id="ARBA00004123"/>
    </source>
</evidence>
<dbReference type="SMART" id="SM00355">
    <property type="entry name" value="ZnF_C2H2"/>
    <property type="match status" value="8"/>
</dbReference>
<dbReference type="GO" id="GO:0008270">
    <property type="term" value="F:zinc ion binding"/>
    <property type="evidence" value="ECO:0007669"/>
    <property type="project" value="UniProtKB-KW"/>
</dbReference>
<feature type="domain" description="C2H2-type" evidence="11">
    <location>
        <begin position="410"/>
        <end position="437"/>
    </location>
</feature>
<name>A0AA88HCR9_ARTSF</name>
<dbReference type="FunFam" id="3.30.160.60:FF:000512">
    <property type="entry name" value="zinc finger protein 197 isoform X1"/>
    <property type="match status" value="1"/>
</dbReference>
<keyword evidence="5" id="KW-0862">Zinc</keyword>
<accession>A0AA88HCR9</accession>
<dbReference type="FunFam" id="3.30.160.60:FF:002343">
    <property type="entry name" value="Zinc finger protein 33A"/>
    <property type="match status" value="1"/>
</dbReference>
<dbReference type="GO" id="GO:0000978">
    <property type="term" value="F:RNA polymerase II cis-regulatory region sequence-specific DNA binding"/>
    <property type="evidence" value="ECO:0007669"/>
    <property type="project" value="TreeGrafter"/>
</dbReference>
<dbReference type="InterPro" id="IPR036236">
    <property type="entry name" value="Znf_C2H2_sf"/>
</dbReference>
<dbReference type="Gene3D" id="3.30.160.60">
    <property type="entry name" value="Classic Zinc Finger"/>
    <property type="match status" value="7"/>
</dbReference>
<feature type="compositionally biased region" description="Polar residues" evidence="10">
    <location>
        <begin position="22"/>
        <end position="35"/>
    </location>
</feature>
<comment type="caution">
    <text evidence="12">The sequence shown here is derived from an EMBL/GenBank/DDBJ whole genome shotgun (WGS) entry which is preliminary data.</text>
</comment>
<keyword evidence="8" id="KW-0539">Nucleus</keyword>
<keyword evidence="2" id="KW-0479">Metal-binding</keyword>
<organism evidence="12 13">
    <name type="scientific">Artemia franciscana</name>
    <name type="common">Brine shrimp</name>
    <name type="synonym">Artemia sanfranciscana</name>
    <dbReference type="NCBI Taxonomy" id="6661"/>
    <lineage>
        <taxon>Eukaryota</taxon>
        <taxon>Metazoa</taxon>
        <taxon>Ecdysozoa</taxon>
        <taxon>Arthropoda</taxon>
        <taxon>Crustacea</taxon>
        <taxon>Branchiopoda</taxon>
        <taxon>Anostraca</taxon>
        <taxon>Artemiidae</taxon>
        <taxon>Artemia</taxon>
    </lineage>
</organism>
<evidence type="ECO:0000256" key="3">
    <source>
        <dbReference type="ARBA" id="ARBA00022737"/>
    </source>
</evidence>
<evidence type="ECO:0000313" key="13">
    <source>
        <dbReference type="Proteomes" id="UP001187531"/>
    </source>
</evidence>
<feature type="domain" description="C2H2-type" evidence="11">
    <location>
        <begin position="382"/>
        <end position="409"/>
    </location>
</feature>
<dbReference type="Proteomes" id="UP001187531">
    <property type="component" value="Unassembled WGS sequence"/>
</dbReference>
<evidence type="ECO:0000256" key="5">
    <source>
        <dbReference type="ARBA" id="ARBA00022833"/>
    </source>
</evidence>
<dbReference type="InterPro" id="IPR013087">
    <property type="entry name" value="Znf_C2H2_type"/>
</dbReference>
<evidence type="ECO:0000256" key="6">
    <source>
        <dbReference type="ARBA" id="ARBA00023015"/>
    </source>
</evidence>
<dbReference type="Pfam" id="PF00096">
    <property type="entry name" value="zf-C2H2"/>
    <property type="match status" value="6"/>
</dbReference>
<feature type="domain" description="C2H2-type" evidence="11">
    <location>
        <begin position="354"/>
        <end position="381"/>
    </location>
</feature>
<dbReference type="GO" id="GO:0005654">
    <property type="term" value="C:nucleoplasm"/>
    <property type="evidence" value="ECO:0007669"/>
    <property type="project" value="TreeGrafter"/>
</dbReference>
<dbReference type="GO" id="GO:0002682">
    <property type="term" value="P:regulation of immune system process"/>
    <property type="evidence" value="ECO:0007669"/>
    <property type="project" value="TreeGrafter"/>
</dbReference>
<dbReference type="FunFam" id="3.30.160.60:FF:000557">
    <property type="entry name" value="zinc finger and SCAN domain-containing protein 29"/>
    <property type="match status" value="3"/>
</dbReference>
<evidence type="ECO:0000256" key="4">
    <source>
        <dbReference type="ARBA" id="ARBA00022771"/>
    </source>
</evidence>
<dbReference type="EMBL" id="JAVRJZ010000018">
    <property type="protein sequence ID" value="KAK2708998.1"/>
    <property type="molecule type" value="Genomic_DNA"/>
</dbReference>
<dbReference type="GO" id="GO:0001817">
    <property type="term" value="P:regulation of cytokine production"/>
    <property type="evidence" value="ECO:0007669"/>
    <property type="project" value="TreeGrafter"/>
</dbReference>
<keyword evidence="13" id="KW-1185">Reference proteome</keyword>
<evidence type="ECO:0000256" key="10">
    <source>
        <dbReference type="SAM" id="MobiDB-lite"/>
    </source>
</evidence>
<feature type="domain" description="C2H2-type" evidence="11">
    <location>
        <begin position="326"/>
        <end position="353"/>
    </location>
</feature>
<dbReference type="EMBL" id="JAVRJZ010000018">
    <property type="protein sequence ID" value="KAK2709000.1"/>
    <property type="molecule type" value="Genomic_DNA"/>
</dbReference>
<gene>
    <name evidence="12" type="ORF">QYM36_014584</name>
</gene>
<keyword evidence="6" id="KW-0805">Transcription regulation</keyword>
<evidence type="ECO:0000313" key="12">
    <source>
        <dbReference type="EMBL" id="KAK2708998.1"/>
    </source>
</evidence>
<comment type="subcellular location">
    <subcellularLocation>
        <location evidence="1">Nucleus</location>
    </subcellularLocation>
</comment>
<dbReference type="SUPFAM" id="SSF57667">
    <property type="entry name" value="beta-beta-alpha zinc fingers"/>
    <property type="match status" value="4"/>
</dbReference>
<dbReference type="PROSITE" id="PS50157">
    <property type="entry name" value="ZINC_FINGER_C2H2_2"/>
    <property type="match status" value="6"/>
</dbReference>
<proteinExistence type="predicted"/>
<dbReference type="AlphaFoldDB" id="A0AA88HCR9"/>
<keyword evidence="3" id="KW-0677">Repeat</keyword>
<dbReference type="PROSITE" id="PS00028">
    <property type="entry name" value="ZINC_FINGER_C2H2_1"/>
    <property type="match status" value="6"/>
</dbReference>
<feature type="domain" description="C2H2-type" evidence="11">
    <location>
        <begin position="466"/>
        <end position="493"/>
    </location>
</feature>
<protein>
    <recommendedName>
        <fullName evidence="11">C2H2-type domain-containing protein</fullName>
    </recommendedName>
</protein>
<feature type="domain" description="C2H2-type" evidence="11">
    <location>
        <begin position="438"/>
        <end position="465"/>
    </location>
</feature>
<dbReference type="FunFam" id="3.30.160.60:FF:000290">
    <property type="entry name" value="Zinc finger protein 697 isoform X1"/>
    <property type="match status" value="1"/>
</dbReference>
<sequence>MADLVIPSEAFAAKNGVEVASSIDTKTPTETSDCTLSPDHRNIPVDPSPRNSTLTHESVPEQSDSNGEETQETSPSDTEALTENCNSARSSQHQNLSVCILPGFCSLPSQSDSQEQDREGLVRSTVHFPDGVTLPQLSGSKPIVMVRKLTKKAIEELTAGIWRCGSCGKAEKSFLMLDLHIDTGCEELSPIECDVCPAVVHDYRDFVVHILTHRMGMTRSCPICLREFTGDMKQHLLAEGHFSHNVSELDSQGNMSLAASQNPSISASLNSCESETKEKDLNNQIICLPQTNHTGKKPHKCGVCQKSFSRSCFYRHQKTHLGNKAHKCDICQKSFIRLDYLNQHKRVHTGERPYKCGICQKSFAHLITLNRHQRVHTGERPYKCNMCQKTFSLSGHLGRHQRVHTGERPYKCDICQKSFSDSSTLNQHKRIHTGERPYKCFICQKSFSHSGSLNKHQRVHTGERPYKCNVCQRSFSKSSSLKSHQTVHTGERP</sequence>
<feature type="compositionally biased region" description="Polar residues" evidence="10">
    <location>
        <begin position="72"/>
        <end position="87"/>
    </location>
</feature>
<evidence type="ECO:0000256" key="7">
    <source>
        <dbReference type="ARBA" id="ARBA00023163"/>
    </source>
</evidence>
<evidence type="ECO:0000256" key="8">
    <source>
        <dbReference type="ARBA" id="ARBA00023242"/>
    </source>
</evidence>